<dbReference type="SUPFAM" id="SSF52047">
    <property type="entry name" value="RNI-like"/>
    <property type="match status" value="1"/>
</dbReference>
<evidence type="ECO:0008006" key="3">
    <source>
        <dbReference type="Google" id="ProtNLM"/>
    </source>
</evidence>
<accession>A0A165VFY6</accession>
<dbReference type="Gene3D" id="3.80.10.10">
    <property type="entry name" value="Ribonuclease Inhibitor"/>
    <property type="match status" value="1"/>
</dbReference>
<dbReference type="InParanoid" id="A0A165VFY6"/>
<protein>
    <recommendedName>
        <fullName evidence="3">F-box domain-containing protein</fullName>
    </recommendedName>
</protein>
<name>A0A165VFY6_9AGAM</name>
<dbReference type="OrthoDB" id="3214137at2759"/>
<proteinExistence type="predicted"/>
<dbReference type="EMBL" id="KV425553">
    <property type="protein sequence ID" value="KZT29621.1"/>
    <property type="molecule type" value="Genomic_DNA"/>
</dbReference>
<dbReference type="InterPro" id="IPR032675">
    <property type="entry name" value="LRR_dom_sf"/>
</dbReference>
<dbReference type="STRING" id="1314782.A0A165VFY6"/>
<evidence type="ECO:0000313" key="2">
    <source>
        <dbReference type="Proteomes" id="UP000076761"/>
    </source>
</evidence>
<gene>
    <name evidence="1" type="ORF">NEOLEDRAFT_1127338</name>
</gene>
<sequence length="491" mass="56090">MKSLAHEQHFMRSSSASPLSIARLPVELLRRVFVAGFNDDMDEYHIRKFGCGRFEVLISHVCHQWREVAISTTELWTCIRFAKVKDLDHAREQVKRSRTRFLDIVIDTAAAEDHIPGVTLSRDEFGDIFDIIQSQVHRWRTLILKVRDETCKSWARLLTSSCGPAPSLETLELYHIQKWRSEQTLASSISVLPVTIFDEVLPKLRNVSFIGVNLVWERTPYLRGLKKLQFATHAEDVRPTYQEWSRILSSSPELEKLRLNYSGPRSYGGWHPDPIVLPRLRELSLECMESDYLCRLIDHLRFPTLRRLHLELDEEDEDYTPFVNHIGSPDAPAFANLRSLHISALECTPEAWRRFLLSIPNLTGLEVNFRRSSDALFDELIAGGDDSESDALSTVTEFGGNPPSTPPASDEVVVPRLEWFKSTGLQGGELWAFKEYRDTVGCPIRHFLISSDDKDRSTQKLEGCSGVRVSYFAEEEEESHSYAIEGSGEVV</sequence>
<organism evidence="1 2">
    <name type="scientific">Neolentinus lepideus HHB14362 ss-1</name>
    <dbReference type="NCBI Taxonomy" id="1314782"/>
    <lineage>
        <taxon>Eukaryota</taxon>
        <taxon>Fungi</taxon>
        <taxon>Dikarya</taxon>
        <taxon>Basidiomycota</taxon>
        <taxon>Agaricomycotina</taxon>
        <taxon>Agaricomycetes</taxon>
        <taxon>Gloeophyllales</taxon>
        <taxon>Gloeophyllaceae</taxon>
        <taxon>Neolentinus</taxon>
    </lineage>
</organism>
<dbReference type="AlphaFoldDB" id="A0A165VFY6"/>
<evidence type="ECO:0000313" key="1">
    <source>
        <dbReference type="EMBL" id="KZT29621.1"/>
    </source>
</evidence>
<keyword evidence="2" id="KW-1185">Reference proteome</keyword>
<dbReference type="Proteomes" id="UP000076761">
    <property type="component" value="Unassembled WGS sequence"/>
</dbReference>
<reference evidence="1 2" key="1">
    <citation type="journal article" date="2016" name="Mol. Biol. Evol.">
        <title>Comparative Genomics of Early-Diverging Mushroom-Forming Fungi Provides Insights into the Origins of Lignocellulose Decay Capabilities.</title>
        <authorList>
            <person name="Nagy L.G."/>
            <person name="Riley R."/>
            <person name="Tritt A."/>
            <person name="Adam C."/>
            <person name="Daum C."/>
            <person name="Floudas D."/>
            <person name="Sun H."/>
            <person name="Yadav J.S."/>
            <person name="Pangilinan J."/>
            <person name="Larsson K.H."/>
            <person name="Matsuura K."/>
            <person name="Barry K."/>
            <person name="Labutti K."/>
            <person name="Kuo R."/>
            <person name="Ohm R.A."/>
            <person name="Bhattacharya S.S."/>
            <person name="Shirouzu T."/>
            <person name="Yoshinaga Y."/>
            <person name="Martin F.M."/>
            <person name="Grigoriev I.V."/>
            <person name="Hibbett D.S."/>
        </authorList>
    </citation>
    <scope>NUCLEOTIDE SEQUENCE [LARGE SCALE GENOMIC DNA]</scope>
    <source>
        <strain evidence="1 2">HHB14362 ss-1</strain>
    </source>
</reference>